<dbReference type="CDD" id="cd03259">
    <property type="entry name" value="ABC_Carb_Solutes_like"/>
    <property type="match status" value="1"/>
</dbReference>
<evidence type="ECO:0000256" key="7">
    <source>
        <dbReference type="ARBA" id="ARBA00023004"/>
    </source>
</evidence>
<gene>
    <name evidence="11" type="ORF">HNQ72_001262</name>
</gene>
<keyword evidence="4" id="KW-0410">Iron transport</keyword>
<feature type="domain" description="ABC transporter" evidence="10">
    <location>
        <begin position="4"/>
        <end position="236"/>
    </location>
</feature>
<sequence>MSFVDIQGLRKNFGPVVALDGIDLAVERGSRTVVVGPSGCGKTTLLRLIAGFEVADAGRIVIGGDTLADGANAMPAHKRNIGIVAQDGCLFPHLTVAGNIVFGMTEDQPVKQRRASELMEMVGLESSMLARRPDELSGGQQQRVALARALARKPRLMLLDEPFSALDTGLRAATRKAIGDVLKEEGIATLLVTHDQAEALTFADQLAVMRGGRLVQSGRPRDVYSRPADPATAAFLGEAIILPAALHDGHAECVLGRLPLSAFGTSASRGTIMVRPEQIIVAGPDSEEGIRGRVVETSFRGSTCDVRIVLHDDETVFLNLEISSSTDVFAGQEVNLSVSGMAHVFS</sequence>
<evidence type="ECO:0000256" key="3">
    <source>
        <dbReference type="ARBA" id="ARBA00022475"/>
    </source>
</evidence>
<dbReference type="InterPro" id="IPR055223">
    <property type="entry name" value="FbpC_RD"/>
</dbReference>
<dbReference type="AlphaFoldDB" id="A0A7W9Y3W9"/>
<dbReference type="PANTHER" id="PTHR42781">
    <property type="entry name" value="SPERMIDINE/PUTRESCINE IMPORT ATP-BINDING PROTEIN POTA"/>
    <property type="match status" value="1"/>
</dbReference>
<organism evidence="11 12">
    <name type="scientific">Rhizobium wenxiniae</name>
    <dbReference type="NCBI Taxonomy" id="1737357"/>
    <lineage>
        <taxon>Bacteria</taxon>
        <taxon>Pseudomonadati</taxon>
        <taxon>Pseudomonadota</taxon>
        <taxon>Alphaproteobacteria</taxon>
        <taxon>Hyphomicrobiales</taxon>
        <taxon>Rhizobiaceae</taxon>
        <taxon>Rhizobium/Agrobacterium group</taxon>
        <taxon>Rhizobium</taxon>
    </lineage>
</organism>
<name>A0A7W9Y3W9_9HYPH</name>
<keyword evidence="5" id="KW-0547">Nucleotide-binding</keyword>
<dbReference type="InterPro" id="IPR003593">
    <property type="entry name" value="AAA+_ATPase"/>
</dbReference>
<comment type="similarity">
    <text evidence="1">Belongs to the ABC transporter superfamily.</text>
</comment>
<dbReference type="Pfam" id="PF00005">
    <property type="entry name" value="ABC_tran"/>
    <property type="match status" value="1"/>
</dbReference>
<dbReference type="GO" id="GO:0016887">
    <property type="term" value="F:ATP hydrolysis activity"/>
    <property type="evidence" value="ECO:0007669"/>
    <property type="project" value="InterPro"/>
</dbReference>
<dbReference type="Gene3D" id="3.40.50.300">
    <property type="entry name" value="P-loop containing nucleotide triphosphate hydrolases"/>
    <property type="match status" value="1"/>
</dbReference>
<dbReference type="InterPro" id="IPR015853">
    <property type="entry name" value="ABC_transpr_FbpC"/>
</dbReference>
<dbReference type="Gene3D" id="2.40.50.450">
    <property type="match status" value="1"/>
</dbReference>
<evidence type="ECO:0000256" key="2">
    <source>
        <dbReference type="ARBA" id="ARBA00022448"/>
    </source>
</evidence>
<dbReference type="SUPFAM" id="SSF50331">
    <property type="entry name" value="MOP-like"/>
    <property type="match status" value="1"/>
</dbReference>
<dbReference type="SUPFAM" id="SSF52540">
    <property type="entry name" value="P-loop containing nucleoside triphosphate hydrolases"/>
    <property type="match status" value="1"/>
</dbReference>
<keyword evidence="3" id="KW-1003">Cell membrane</keyword>
<evidence type="ECO:0000256" key="1">
    <source>
        <dbReference type="ARBA" id="ARBA00005417"/>
    </source>
</evidence>
<dbReference type="InterPro" id="IPR008995">
    <property type="entry name" value="Mo/tungstate-bd_C_term_dom"/>
</dbReference>
<protein>
    <submittedName>
        <fullName evidence="11">Iron(III) transport system ATP-binding protein</fullName>
    </submittedName>
</protein>
<dbReference type="FunFam" id="3.40.50.300:FF:000425">
    <property type="entry name" value="Probable ABC transporter, ATP-binding subunit"/>
    <property type="match status" value="1"/>
</dbReference>
<dbReference type="InterPro" id="IPR017871">
    <property type="entry name" value="ABC_transporter-like_CS"/>
</dbReference>
<dbReference type="GO" id="GO:0005524">
    <property type="term" value="F:ATP binding"/>
    <property type="evidence" value="ECO:0007669"/>
    <property type="project" value="UniProtKB-KW"/>
</dbReference>
<dbReference type="PROSITE" id="PS00211">
    <property type="entry name" value="ABC_TRANSPORTER_1"/>
    <property type="match status" value="1"/>
</dbReference>
<reference evidence="11 12" key="1">
    <citation type="submission" date="2020-08" db="EMBL/GenBank/DDBJ databases">
        <title>Genomic Encyclopedia of Type Strains, Phase IV (KMG-IV): sequencing the most valuable type-strain genomes for metagenomic binning, comparative biology and taxonomic classification.</title>
        <authorList>
            <person name="Goeker M."/>
        </authorList>
    </citation>
    <scope>NUCLEOTIDE SEQUENCE [LARGE SCALE GENOMIC DNA]</scope>
    <source>
        <strain evidence="11 12">DSM 100734</strain>
    </source>
</reference>
<keyword evidence="2" id="KW-0813">Transport</keyword>
<evidence type="ECO:0000256" key="4">
    <source>
        <dbReference type="ARBA" id="ARBA00022496"/>
    </source>
</evidence>
<dbReference type="GO" id="GO:0015697">
    <property type="term" value="P:quaternary ammonium group transport"/>
    <property type="evidence" value="ECO:0007669"/>
    <property type="project" value="UniProtKB-ARBA"/>
</dbReference>
<dbReference type="PANTHER" id="PTHR42781:SF4">
    <property type="entry name" value="SPERMIDINE_PUTRESCINE IMPORT ATP-BINDING PROTEIN POTA"/>
    <property type="match status" value="1"/>
</dbReference>
<proteinExistence type="inferred from homology"/>
<dbReference type="SMART" id="SM00382">
    <property type="entry name" value="AAA"/>
    <property type="match status" value="1"/>
</dbReference>
<dbReference type="InterPro" id="IPR027417">
    <property type="entry name" value="P-loop_NTPase"/>
</dbReference>
<dbReference type="RefSeq" id="WP_183990566.1">
    <property type="nucleotide sequence ID" value="NZ_BMHW01000001.1"/>
</dbReference>
<evidence type="ECO:0000256" key="8">
    <source>
        <dbReference type="ARBA" id="ARBA00023065"/>
    </source>
</evidence>
<dbReference type="Proteomes" id="UP000547879">
    <property type="component" value="Unassembled WGS sequence"/>
</dbReference>
<evidence type="ECO:0000256" key="9">
    <source>
        <dbReference type="ARBA" id="ARBA00023136"/>
    </source>
</evidence>
<accession>A0A7W9Y3W9</accession>
<keyword evidence="8" id="KW-0406">Ion transport</keyword>
<dbReference type="GO" id="GO:0043190">
    <property type="term" value="C:ATP-binding cassette (ABC) transporter complex"/>
    <property type="evidence" value="ECO:0007669"/>
    <property type="project" value="InterPro"/>
</dbReference>
<evidence type="ECO:0000313" key="12">
    <source>
        <dbReference type="Proteomes" id="UP000547879"/>
    </source>
</evidence>
<dbReference type="EMBL" id="JACHEG010000001">
    <property type="protein sequence ID" value="MBB6161465.1"/>
    <property type="molecule type" value="Genomic_DNA"/>
</dbReference>
<dbReference type="GO" id="GO:0015408">
    <property type="term" value="F:ABC-type ferric iron transporter activity"/>
    <property type="evidence" value="ECO:0007669"/>
    <property type="project" value="InterPro"/>
</dbReference>
<keyword evidence="9" id="KW-0472">Membrane</keyword>
<comment type="caution">
    <text evidence="11">The sequence shown here is derived from an EMBL/GenBank/DDBJ whole genome shotgun (WGS) entry which is preliminary data.</text>
</comment>
<keyword evidence="7" id="KW-0408">Iron</keyword>
<dbReference type="Pfam" id="PF22443">
    <property type="entry name" value="FbpC-like_RD"/>
    <property type="match status" value="1"/>
</dbReference>
<evidence type="ECO:0000256" key="5">
    <source>
        <dbReference type="ARBA" id="ARBA00022741"/>
    </source>
</evidence>
<evidence type="ECO:0000259" key="10">
    <source>
        <dbReference type="PROSITE" id="PS50893"/>
    </source>
</evidence>
<evidence type="ECO:0000313" key="11">
    <source>
        <dbReference type="EMBL" id="MBB6161465.1"/>
    </source>
</evidence>
<keyword evidence="6 11" id="KW-0067">ATP-binding</keyword>
<evidence type="ECO:0000256" key="6">
    <source>
        <dbReference type="ARBA" id="ARBA00022840"/>
    </source>
</evidence>
<dbReference type="InterPro" id="IPR003439">
    <property type="entry name" value="ABC_transporter-like_ATP-bd"/>
</dbReference>
<dbReference type="PROSITE" id="PS50893">
    <property type="entry name" value="ABC_TRANSPORTER_2"/>
    <property type="match status" value="1"/>
</dbReference>
<keyword evidence="12" id="KW-1185">Reference proteome</keyword>
<dbReference type="InterPro" id="IPR050093">
    <property type="entry name" value="ABC_SmlMolc_Importer"/>
</dbReference>